<name>A0A512AZD6_9BACT</name>
<dbReference type="Proteomes" id="UP000321532">
    <property type="component" value="Unassembled WGS sequence"/>
</dbReference>
<dbReference type="EMBL" id="BJYS01000020">
    <property type="protein sequence ID" value="GEO05082.1"/>
    <property type="molecule type" value="Genomic_DNA"/>
</dbReference>
<gene>
    <name evidence="1" type="ORF">AAE02nite_27460</name>
</gene>
<protein>
    <submittedName>
        <fullName evidence="1">Uncharacterized protein</fullName>
    </submittedName>
</protein>
<dbReference type="AlphaFoldDB" id="A0A512AZD6"/>
<comment type="caution">
    <text evidence="1">The sequence shown here is derived from an EMBL/GenBank/DDBJ whole genome shotgun (WGS) entry which is preliminary data.</text>
</comment>
<reference evidence="1 2" key="1">
    <citation type="submission" date="2019-07" db="EMBL/GenBank/DDBJ databases">
        <title>Whole genome shotgun sequence of Adhaeribacter aerolatus NBRC 106133.</title>
        <authorList>
            <person name="Hosoyama A."/>
            <person name="Uohara A."/>
            <person name="Ohji S."/>
            <person name="Ichikawa N."/>
        </authorList>
    </citation>
    <scope>NUCLEOTIDE SEQUENCE [LARGE SCALE GENOMIC DNA]</scope>
    <source>
        <strain evidence="1 2">NBRC 106133</strain>
    </source>
</reference>
<proteinExistence type="predicted"/>
<sequence>MPTLVHLADEKNSLKIIKNGIKTGKYGNGVYCMPVLQNFYVSHQWLRELKRSGAKSYVGVYFKVPSAEMVFAGKYGQKHRHITLGEAIKEILSLADPLGYELILDRKIAPEEITKIRHLPQTLGWRYFPGSHNKKPCNCEYCLRGTIKGKKTQKRLNQETEDE</sequence>
<organism evidence="1 2">
    <name type="scientific">Adhaeribacter aerolatus</name>
    <dbReference type="NCBI Taxonomy" id="670289"/>
    <lineage>
        <taxon>Bacteria</taxon>
        <taxon>Pseudomonadati</taxon>
        <taxon>Bacteroidota</taxon>
        <taxon>Cytophagia</taxon>
        <taxon>Cytophagales</taxon>
        <taxon>Hymenobacteraceae</taxon>
        <taxon>Adhaeribacter</taxon>
    </lineage>
</organism>
<accession>A0A512AZD6</accession>
<evidence type="ECO:0000313" key="2">
    <source>
        <dbReference type="Proteomes" id="UP000321532"/>
    </source>
</evidence>
<evidence type="ECO:0000313" key="1">
    <source>
        <dbReference type="EMBL" id="GEO05082.1"/>
    </source>
</evidence>
<keyword evidence="2" id="KW-1185">Reference proteome</keyword>
<dbReference type="OrthoDB" id="275217at2"/>
<dbReference type="RefSeq" id="WP_146898366.1">
    <property type="nucleotide sequence ID" value="NZ_BJYS01000020.1"/>
</dbReference>